<evidence type="ECO:0000313" key="2">
    <source>
        <dbReference type="EMBL" id="KAJ7708662.1"/>
    </source>
</evidence>
<organism evidence="2 3">
    <name type="scientific">Mycena rosella</name>
    <name type="common">Pink bonnet</name>
    <name type="synonym">Agaricus rosellus</name>
    <dbReference type="NCBI Taxonomy" id="1033263"/>
    <lineage>
        <taxon>Eukaryota</taxon>
        <taxon>Fungi</taxon>
        <taxon>Dikarya</taxon>
        <taxon>Basidiomycota</taxon>
        <taxon>Agaricomycotina</taxon>
        <taxon>Agaricomycetes</taxon>
        <taxon>Agaricomycetidae</taxon>
        <taxon>Agaricales</taxon>
        <taxon>Marasmiineae</taxon>
        <taxon>Mycenaceae</taxon>
        <taxon>Mycena</taxon>
    </lineage>
</organism>
<accession>A0AAD7MB17</accession>
<dbReference type="AlphaFoldDB" id="A0AAD7MB17"/>
<comment type="caution">
    <text evidence="2">The sequence shown here is derived from an EMBL/GenBank/DDBJ whole genome shotgun (WGS) entry which is preliminary data.</text>
</comment>
<proteinExistence type="predicted"/>
<dbReference type="Proteomes" id="UP001221757">
    <property type="component" value="Unassembled WGS sequence"/>
</dbReference>
<keyword evidence="3" id="KW-1185">Reference proteome</keyword>
<gene>
    <name evidence="2" type="ORF">B0H17DRAFT_1124494</name>
</gene>
<dbReference type="EMBL" id="JARKIE010000003">
    <property type="protein sequence ID" value="KAJ7708662.1"/>
    <property type="molecule type" value="Genomic_DNA"/>
</dbReference>
<name>A0AAD7MB17_MYCRO</name>
<evidence type="ECO:0000256" key="1">
    <source>
        <dbReference type="SAM" id="MobiDB-lite"/>
    </source>
</evidence>
<reference evidence="2" key="1">
    <citation type="submission" date="2023-03" db="EMBL/GenBank/DDBJ databases">
        <title>Massive genome expansion in bonnet fungi (Mycena s.s.) driven by repeated elements and novel gene families across ecological guilds.</title>
        <authorList>
            <consortium name="Lawrence Berkeley National Laboratory"/>
            <person name="Harder C.B."/>
            <person name="Miyauchi S."/>
            <person name="Viragh M."/>
            <person name="Kuo A."/>
            <person name="Thoen E."/>
            <person name="Andreopoulos B."/>
            <person name="Lu D."/>
            <person name="Skrede I."/>
            <person name="Drula E."/>
            <person name="Henrissat B."/>
            <person name="Morin E."/>
            <person name="Kohler A."/>
            <person name="Barry K."/>
            <person name="LaButti K."/>
            <person name="Morin E."/>
            <person name="Salamov A."/>
            <person name="Lipzen A."/>
            <person name="Mereny Z."/>
            <person name="Hegedus B."/>
            <person name="Baldrian P."/>
            <person name="Stursova M."/>
            <person name="Weitz H."/>
            <person name="Taylor A."/>
            <person name="Grigoriev I.V."/>
            <person name="Nagy L.G."/>
            <person name="Martin F."/>
            <person name="Kauserud H."/>
        </authorList>
    </citation>
    <scope>NUCLEOTIDE SEQUENCE</scope>
    <source>
        <strain evidence="2">CBHHK067</strain>
    </source>
</reference>
<sequence>MATPGWLSLGFSTRANAVSEAVADLCSSLPVEALENITVKSKLDVVESTISAFRSTMIVRERALKQLAQRAHDTLWDELPFSDILAAHKRRADELTAADEDGERSAEIYSAYYKLLQLFSLEAKDEPGPEYVQLKKRFLKLERSLSGSGPTNPNGNIHASRPSWYRHPVQLPLRLLSLTGKASTRGPTAAASPLPTGKIHATTSAPAAAESPLPNGRSNASAPALAFASPIPHGKTTPAPAAAASPSPIPSGKKTSHPGGKEKGLMSRLGAASKHNIWTASFQRGLAVSSLASQMRHTPGGGSYSHKSGNAQFDFWKMVTK</sequence>
<protein>
    <submittedName>
        <fullName evidence="2">Uncharacterized protein</fullName>
    </submittedName>
</protein>
<evidence type="ECO:0000313" key="3">
    <source>
        <dbReference type="Proteomes" id="UP001221757"/>
    </source>
</evidence>
<feature type="compositionally biased region" description="Low complexity" evidence="1">
    <location>
        <begin position="201"/>
        <end position="212"/>
    </location>
</feature>
<feature type="region of interest" description="Disordered" evidence="1">
    <location>
        <begin position="182"/>
        <end position="263"/>
    </location>
</feature>